<dbReference type="PANTHER" id="PTHR34598">
    <property type="entry name" value="BLL6449 PROTEIN"/>
    <property type="match status" value="1"/>
</dbReference>
<dbReference type="EMBL" id="FJUX01000087">
    <property type="protein sequence ID" value="CZT06666.1"/>
    <property type="molecule type" value="Genomic_DNA"/>
</dbReference>
<proteinExistence type="inferred from homology"/>
<reference evidence="3" key="1">
    <citation type="submission" date="2016-03" db="EMBL/GenBank/DDBJ databases">
        <authorList>
            <person name="Guldener U."/>
        </authorList>
    </citation>
    <scope>NUCLEOTIDE SEQUENCE [LARGE SCALE GENOMIC DNA]</scope>
    <source>
        <strain evidence="3">04CH-RAC-A.6.1</strain>
    </source>
</reference>
<name>A0A1E1L835_9HELO</name>
<dbReference type="AlphaFoldDB" id="A0A1E1L835"/>
<protein>
    <submittedName>
        <fullName evidence="2">Uncharacterized protein</fullName>
    </submittedName>
</protein>
<dbReference type="OrthoDB" id="412788at2759"/>
<dbReference type="InterPro" id="IPR044053">
    <property type="entry name" value="AsaB-like"/>
</dbReference>
<evidence type="ECO:0000313" key="3">
    <source>
        <dbReference type="Proteomes" id="UP000178912"/>
    </source>
</evidence>
<accession>A0A1E1L835</accession>
<evidence type="ECO:0000313" key="2">
    <source>
        <dbReference type="EMBL" id="CZT06666.1"/>
    </source>
</evidence>
<dbReference type="PANTHER" id="PTHR34598:SF3">
    <property type="entry name" value="OXIDOREDUCTASE AN1597"/>
    <property type="match status" value="1"/>
</dbReference>
<dbReference type="Proteomes" id="UP000178912">
    <property type="component" value="Unassembled WGS sequence"/>
</dbReference>
<comment type="similarity">
    <text evidence="1">Belongs to the asaB hydroxylase/desaturase family.</text>
</comment>
<keyword evidence="3" id="KW-1185">Reference proteome</keyword>
<dbReference type="GO" id="GO:0016491">
    <property type="term" value="F:oxidoreductase activity"/>
    <property type="evidence" value="ECO:0007669"/>
    <property type="project" value="InterPro"/>
</dbReference>
<evidence type="ECO:0000256" key="1">
    <source>
        <dbReference type="ARBA" id="ARBA00023604"/>
    </source>
</evidence>
<sequence>MAACRPVKADIGIGMEKDTKGLVMLSSVSGDSGRLVVQRDPLALMATPESELRYAVLPRTYKNRAGHVKDYYSENPLVRGPAEGETHQWWYLSEQKLVEVYVIKFYDSEALKSGDGSVRSMCPHSAFRVEGAEDAPPRRSSELRVWCIWQCI</sequence>
<organism evidence="2 3">
    <name type="scientific">Rhynchosporium agropyri</name>
    <dbReference type="NCBI Taxonomy" id="914238"/>
    <lineage>
        <taxon>Eukaryota</taxon>
        <taxon>Fungi</taxon>
        <taxon>Dikarya</taxon>
        <taxon>Ascomycota</taxon>
        <taxon>Pezizomycotina</taxon>
        <taxon>Leotiomycetes</taxon>
        <taxon>Helotiales</taxon>
        <taxon>Ploettnerulaceae</taxon>
        <taxon>Rhynchosporium</taxon>
    </lineage>
</organism>
<gene>
    <name evidence="2" type="ORF">RAG0_12340</name>
</gene>